<sequence>MGFRVIGIDVGSKKAGVLDSGAEHFVDATAPRRGSGYRVRGHEPGVRAGTVDAADRRRAGVRGDAGGRRRADRRRVSGGDDSRGQRILSSAVGNRREAIETLEMATRGVVKVPVRTVAMGELQSVFEEMEKGTIVGRVVLDLSTV</sequence>
<comment type="caution">
    <text evidence="1">The sequence shown here is derived from an EMBL/GenBank/DDBJ whole genome shotgun (WGS) entry which is preliminary data.</text>
</comment>
<keyword evidence="2" id="KW-1185">Reference proteome</keyword>
<evidence type="ECO:0000313" key="1">
    <source>
        <dbReference type="EMBL" id="KAJ2968089.1"/>
    </source>
</evidence>
<protein>
    <submittedName>
        <fullName evidence="1">Uncharacterized protein</fullName>
    </submittedName>
</protein>
<gene>
    <name evidence="1" type="ORF">NUW58_g10299</name>
</gene>
<name>A0ACC1MN52_9PEZI</name>
<proteinExistence type="predicted"/>
<evidence type="ECO:0000313" key="2">
    <source>
        <dbReference type="Proteomes" id="UP001143856"/>
    </source>
</evidence>
<dbReference type="EMBL" id="JAPDGR010004437">
    <property type="protein sequence ID" value="KAJ2968089.1"/>
    <property type="molecule type" value="Genomic_DNA"/>
</dbReference>
<organism evidence="1 2">
    <name type="scientific">Xylaria curta</name>
    <dbReference type="NCBI Taxonomy" id="42375"/>
    <lineage>
        <taxon>Eukaryota</taxon>
        <taxon>Fungi</taxon>
        <taxon>Dikarya</taxon>
        <taxon>Ascomycota</taxon>
        <taxon>Pezizomycotina</taxon>
        <taxon>Sordariomycetes</taxon>
        <taxon>Xylariomycetidae</taxon>
        <taxon>Xylariales</taxon>
        <taxon>Xylariaceae</taxon>
        <taxon>Xylaria</taxon>
    </lineage>
</organism>
<reference evidence="1" key="1">
    <citation type="submission" date="2022-10" db="EMBL/GenBank/DDBJ databases">
        <title>Genome Sequence of Xylaria curta.</title>
        <authorList>
            <person name="Buettner E."/>
        </authorList>
    </citation>
    <scope>NUCLEOTIDE SEQUENCE</scope>
    <source>
        <strain evidence="1">Babe10</strain>
    </source>
</reference>
<accession>A0ACC1MN52</accession>
<dbReference type="Proteomes" id="UP001143856">
    <property type="component" value="Unassembled WGS sequence"/>
</dbReference>